<reference evidence="3" key="1">
    <citation type="submission" date="2022-03" db="EMBL/GenBank/DDBJ databases">
        <title>Brevibacterium spongiae sp. nov., isolated from marine sponge.</title>
        <authorList>
            <person name="Li Z."/>
            <person name="Zhang M."/>
        </authorList>
    </citation>
    <scope>NUCLEOTIDE SEQUENCE</scope>
    <source>
        <strain evidence="3">WHS-Z9</strain>
    </source>
</reference>
<feature type="region of interest" description="Disordered" evidence="1">
    <location>
        <begin position="1"/>
        <end position="24"/>
    </location>
</feature>
<evidence type="ECO:0000313" key="3">
    <source>
        <dbReference type="EMBL" id="UVI37825.1"/>
    </source>
</evidence>
<dbReference type="RefSeq" id="WP_265420358.1">
    <property type="nucleotide sequence ID" value="NZ_CP093443.1"/>
</dbReference>
<protein>
    <submittedName>
        <fullName evidence="3">DUF1801 domain-containing protein</fullName>
    </submittedName>
</protein>
<feature type="domain" description="YdhG-like" evidence="2">
    <location>
        <begin position="31"/>
        <end position="130"/>
    </location>
</feature>
<evidence type="ECO:0000256" key="1">
    <source>
        <dbReference type="SAM" id="MobiDB-lite"/>
    </source>
</evidence>
<gene>
    <name evidence="3" type="ORF">L1F31_09365</name>
</gene>
<evidence type="ECO:0000259" key="2">
    <source>
        <dbReference type="Pfam" id="PF08818"/>
    </source>
</evidence>
<keyword evidence="4" id="KW-1185">Reference proteome</keyword>
<dbReference type="Pfam" id="PF08818">
    <property type="entry name" value="DUF1801"/>
    <property type="match status" value="1"/>
</dbReference>
<evidence type="ECO:0000313" key="4">
    <source>
        <dbReference type="Proteomes" id="UP001064879"/>
    </source>
</evidence>
<accession>A0ABY5SU37</accession>
<proteinExistence type="predicted"/>
<organism evidence="3 4">
    <name type="scientific">Brevibacterium spongiae</name>
    <dbReference type="NCBI Taxonomy" id="2909672"/>
    <lineage>
        <taxon>Bacteria</taxon>
        <taxon>Bacillati</taxon>
        <taxon>Actinomycetota</taxon>
        <taxon>Actinomycetes</taxon>
        <taxon>Micrococcales</taxon>
        <taxon>Brevibacteriaceae</taxon>
        <taxon>Brevibacterium</taxon>
    </lineage>
</organism>
<dbReference type="EMBL" id="CP093443">
    <property type="protein sequence ID" value="UVI37825.1"/>
    <property type="molecule type" value="Genomic_DNA"/>
</dbReference>
<name>A0ABY5SU37_9MICO</name>
<dbReference type="InterPro" id="IPR014922">
    <property type="entry name" value="YdhG-like"/>
</dbReference>
<sequence>MAQKQPAMRPTGEDVSDVLDRAQGPRRAEAEQLTAMLAEISSEDPVVWASRIIGFGKVEYRYDSGHSGIMPVLAYSPAARQHTLYLTGDFEDRWSDLSQRIGKYRSGTSCLYLTRLTNVDESVLRELLERTRDHTLAEWPD</sequence>
<dbReference type="Proteomes" id="UP001064879">
    <property type="component" value="Chromosome"/>
</dbReference>